<proteinExistence type="predicted"/>
<dbReference type="Proteomes" id="UP000232693">
    <property type="component" value="Chromosome"/>
</dbReference>
<evidence type="ECO:0000313" key="1">
    <source>
        <dbReference type="EMBL" id="AUD78437.1"/>
    </source>
</evidence>
<dbReference type="KEGG" id="kpd:CW740_03890"/>
<sequence length="98" mass="11402">MVISLTQLKLLRAASSAHKHHKLQYKNFTNTKTGLKALYIVAFRILTHFKLAKELGQMSMRRKGLKTGRQYIKKVRALARSFCKITDDENWKPGDERQ</sequence>
<organism evidence="1 2">
    <name type="scientific">Kangiella profundi</name>
    <dbReference type="NCBI Taxonomy" id="1561924"/>
    <lineage>
        <taxon>Bacteria</taxon>
        <taxon>Pseudomonadati</taxon>
        <taxon>Pseudomonadota</taxon>
        <taxon>Gammaproteobacteria</taxon>
        <taxon>Kangiellales</taxon>
        <taxon>Kangiellaceae</taxon>
        <taxon>Kangiella</taxon>
    </lineage>
</organism>
<evidence type="ECO:0000313" key="2">
    <source>
        <dbReference type="Proteomes" id="UP000232693"/>
    </source>
</evidence>
<name>A0A2K9AAI3_9GAMM</name>
<keyword evidence="2" id="KW-1185">Reference proteome</keyword>
<dbReference type="EMBL" id="CP025120">
    <property type="protein sequence ID" value="AUD78437.1"/>
    <property type="molecule type" value="Genomic_DNA"/>
</dbReference>
<accession>A0A2K9AAI3</accession>
<gene>
    <name evidence="1" type="ORF">CW740_03890</name>
</gene>
<protein>
    <submittedName>
        <fullName evidence="1">Uncharacterized protein</fullName>
    </submittedName>
</protein>
<reference evidence="1 2" key="1">
    <citation type="submission" date="2017-12" db="EMBL/GenBank/DDBJ databases">
        <title>Kangiella profundi FT102 completed genome.</title>
        <authorList>
            <person name="Xu J."/>
            <person name="Wang J."/>
            <person name="Lu Y."/>
        </authorList>
    </citation>
    <scope>NUCLEOTIDE SEQUENCE [LARGE SCALE GENOMIC DNA]</scope>
    <source>
        <strain evidence="1 2">FT102</strain>
    </source>
</reference>
<dbReference type="AlphaFoldDB" id="A0A2K9AAI3"/>